<dbReference type="PROSITE" id="PS51257">
    <property type="entry name" value="PROKAR_LIPOPROTEIN"/>
    <property type="match status" value="1"/>
</dbReference>
<dbReference type="OrthoDB" id="711001at2"/>
<dbReference type="RefSeq" id="WP_090558260.1">
    <property type="nucleotide sequence ID" value="NZ_FNRA01000009.1"/>
</dbReference>
<proteinExistence type="predicted"/>
<dbReference type="Proteomes" id="UP000198850">
    <property type="component" value="Unassembled WGS sequence"/>
</dbReference>
<dbReference type="AlphaFoldDB" id="A0A1H4G4E3"/>
<evidence type="ECO:0000313" key="3">
    <source>
        <dbReference type="Proteomes" id="UP000198850"/>
    </source>
</evidence>
<keyword evidence="3" id="KW-1185">Reference proteome</keyword>
<dbReference type="Gene3D" id="2.60.40.2970">
    <property type="match status" value="1"/>
</dbReference>
<organism evidence="2 3">
    <name type="scientific">Pedobacter hartonius</name>
    <dbReference type="NCBI Taxonomy" id="425514"/>
    <lineage>
        <taxon>Bacteria</taxon>
        <taxon>Pseudomonadati</taxon>
        <taxon>Bacteroidota</taxon>
        <taxon>Sphingobacteriia</taxon>
        <taxon>Sphingobacteriales</taxon>
        <taxon>Sphingobacteriaceae</taxon>
        <taxon>Pedobacter</taxon>
    </lineage>
</organism>
<evidence type="ECO:0000256" key="1">
    <source>
        <dbReference type="SAM" id="SignalP"/>
    </source>
</evidence>
<accession>A0A1H4G4E3</accession>
<protein>
    <recommendedName>
        <fullName evidence="4">Protease</fullName>
    </recommendedName>
</protein>
<gene>
    <name evidence="2" type="ORF">SAMN05443550_10929</name>
</gene>
<name>A0A1H4G4E3_9SPHI</name>
<evidence type="ECO:0008006" key="4">
    <source>
        <dbReference type="Google" id="ProtNLM"/>
    </source>
</evidence>
<feature type="signal peptide" evidence="1">
    <location>
        <begin position="1"/>
        <end position="25"/>
    </location>
</feature>
<evidence type="ECO:0000313" key="2">
    <source>
        <dbReference type="EMBL" id="SEB04459.1"/>
    </source>
</evidence>
<reference evidence="2 3" key="1">
    <citation type="submission" date="2016-10" db="EMBL/GenBank/DDBJ databases">
        <authorList>
            <person name="de Groot N.N."/>
        </authorList>
    </citation>
    <scope>NUCLEOTIDE SEQUENCE [LARGE SCALE GENOMIC DNA]</scope>
    <source>
        <strain evidence="2 3">DSM 19033</strain>
    </source>
</reference>
<sequence length="174" mass="19044">MKNLKYIVPAALLALSSCSPSTRTAADNTVKADSAGSQSSPPSEQIGLFAKMSIRDTIKSGELIQLKFTVYNTADSVQQFCKWHTPFEPLMSKYLDVKDENGEEVNYKGAMAKRIMPPPASSYLKINPKDSLSADVDLAKAYAITKPAKYTVVYNSQNMSGLIVKDSVTFVYAK</sequence>
<dbReference type="STRING" id="425514.SAMN05443550_10929"/>
<keyword evidence="1" id="KW-0732">Signal</keyword>
<feature type="chain" id="PRO_5011748272" description="Protease" evidence="1">
    <location>
        <begin position="26"/>
        <end position="174"/>
    </location>
</feature>
<dbReference type="EMBL" id="FNRA01000009">
    <property type="protein sequence ID" value="SEB04459.1"/>
    <property type="molecule type" value="Genomic_DNA"/>
</dbReference>